<evidence type="ECO:0000313" key="2">
    <source>
        <dbReference type="Proteomes" id="UP000295345"/>
    </source>
</evidence>
<proteinExistence type="predicted"/>
<sequence>MRIRVDVETDAASLRWEDVHGPARGVVYALLGSEDADMARSLHDNGWKGHPLKPLGLTSPQFRGARPVDGVYTTSRDGAIWFGSPVPEIASVLVKSLASRTEIVWGSTRLKVRGFQLDFGATPQGKLVELATATPVILKRENRFLLPGEPHFMECLERNLAHKADVLGLPAPRSVQLLEAGPRRRFTVRGAPRHGAQVRVAMEADGRFVGALRSWGLGLDTIQGFGWIR</sequence>
<protein>
    <submittedName>
        <fullName evidence="1">CRISPR-associated endoribonuclease Cas6</fullName>
    </submittedName>
</protein>
<dbReference type="Gene3D" id="3.30.70.1890">
    <property type="match status" value="1"/>
</dbReference>
<organism evidence="1 2">
    <name type="scientific">Streptomyces hainanensis</name>
    <dbReference type="NCBI Taxonomy" id="402648"/>
    <lineage>
        <taxon>Bacteria</taxon>
        <taxon>Bacillati</taxon>
        <taxon>Actinomycetota</taxon>
        <taxon>Actinomycetes</taxon>
        <taxon>Kitasatosporales</taxon>
        <taxon>Streptomycetaceae</taxon>
        <taxon>Streptomyces</taxon>
    </lineage>
</organism>
<gene>
    <name evidence="1" type="ORF">E1283_00165</name>
</gene>
<accession>A0A4R4TYY8</accession>
<dbReference type="OrthoDB" id="4527536at2"/>
<comment type="caution">
    <text evidence="1">The sequence shown here is derived from an EMBL/GenBank/DDBJ whole genome shotgun (WGS) entry which is preliminary data.</text>
</comment>
<name>A0A4R4TYY8_9ACTN</name>
<evidence type="ECO:0000313" key="1">
    <source>
        <dbReference type="EMBL" id="TDC80513.1"/>
    </source>
</evidence>
<dbReference type="Proteomes" id="UP000295345">
    <property type="component" value="Unassembled WGS sequence"/>
</dbReference>
<dbReference type="EMBL" id="SMKI01000001">
    <property type="protein sequence ID" value="TDC80513.1"/>
    <property type="molecule type" value="Genomic_DNA"/>
</dbReference>
<keyword evidence="2" id="KW-1185">Reference proteome</keyword>
<dbReference type="RefSeq" id="WP_132815216.1">
    <property type="nucleotide sequence ID" value="NZ_SMKI01000001.1"/>
</dbReference>
<dbReference type="InterPro" id="IPR045747">
    <property type="entry name" value="CRISPR-assoc_prot_Cas6_N_sf"/>
</dbReference>
<reference evidence="1 2" key="1">
    <citation type="submission" date="2019-03" db="EMBL/GenBank/DDBJ databases">
        <title>Draft genome sequences of novel Actinobacteria.</title>
        <authorList>
            <person name="Sahin N."/>
            <person name="Ay H."/>
            <person name="Saygin H."/>
        </authorList>
    </citation>
    <scope>NUCLEOTIDE SEQUENCE [LARGE SCALE GENOMIC DNA]</scope>
    <source>
        <strain evidence="1 2">DSM 41900</strain>
    </source>
</reference>
<dbReference type="AlphaFoldDB" id="A0A4R4TYY8"/>